<reference evidence="2 3" key="1">
    <citation type="submission" date="2023-01" db="EMBL/GenBank/DDBJ databases">
        <title>Analysis of 21 Apiospora genomes using comparative genomics revels a genus with tremendous synthesis potential of carbohydrate active enzymes and secondary metabolites.</title>
        <authorList>
            <person name="Sorensen T."/>
        </authorList>
    </citation>
    <scope>NUCLEOTIDE SEQUENCE [LARGE SCALE GENOMIC DNA]</scope>
    <source>
        <strain evidence="2 3">CBS 117206</strain>
    </source>
</reference>
<feature type="signal peptide" evidence="1">
    <location>
        <begin position="1"/>
        <end position="19"/>
    </location>
</feature>
<evidence type="ECO:0000313" key="2">
    <source>
        <dbReference type="EMBL" id="KAK8106493.1"/>
    </source>
</evidence>
<evidence type="ECO:0000313" key="3">
    <source>
        <dbReference type="Proteomes" id="UP001392437"/>
    </source>
</evidence>
<keyword evidence="1" id="KW-0732">Signal</keyword>
<feature type="chain" id="PRO_5043541855" evidence="1">
    <location>
        <begin position="20"/>
        <end position="140"/>
    </location>
</feature>
<proteinExistence type="predicted"/>
<comment type="caution">
    <text evidence="2">The sequence shown here is derived from an EMBL/GenBank/DDBJ whole genome shotgun (WGS) entry which is preliminary data.</text>
</comment>
<gene>
    <name evidence="2" type="ORF">PG999_009852</name>
</gene>
<sequence length="140" mass="14695">MFIKSAFAILSGVATLALGGVLVHPDDPYASLAVTASSYEDWVNRIIEAVAKADGSGPRPSPSPLASVAQQEAVEDLAPDAGRCVSHLASLGTQECRVGTSGTEMCRDHNARVVGLSISGERANSWYVIMSFFAVSLQLE</sequence>
<dbReference type="EMBL" id="JAQQWP010000008">
    <property type="protein sequence ID" value="KAK8106493.1"/>
    <property type="molecule type" value="Genomic_DNA"/>
</dbReference>
<name>A0AAW0QTT1_9PEZI</name>
<evidence type="ECO:0000256" key="1">
    <source>
        <dbReference type="SAM" id="SignalP"/>
    </source>
</evidence>
<organism evidence="2 3">
    <name type="scientific">Apiospora kogelbergensis</name>
    <dbReference type="NCBI Taxonomy" id="1337665"/>
    <lineage>
        <taxon>Eukaryota</taxon>
        <taxon>Fungi</taxon>
        <taxon>Dikarya</taxon>
        <taxon>Ascomycota</taxon>
        <taxon>Pezizomycotina</taxon>
        <taxon>Sordariomycetes</taxon>
        <taxon>Xylariomycetidae</taxon>
        <taxon>Amphisphaeriales</taxon>
        <taxon>Apiosporaceae</taxon>
        <taxon>Apiospora</taxon>
    </lineage>
</organism>
<dbReference type="Proteomes" id="UP001392437">
    <property type="component" value="Unassembled WGS sequence"/>
</dbReference>
<dbReference type="AlphaFoldDB" id="A0AAW0QTT1"/>
<protein>
    <submittedName>
        <fullName evidence="2">Uncharacterized protein</fullName>
    </submittedName>
</protein>
<accession>A0AAW0QTT1</accession>
<keyword evidence="3" id="KW-1185">Reference proteome</keyword>